<reference evidence="1 2" key="1">
    <citation type="submission" date="2021-06" db="EMBL/GenBank/DDBJ databases">
        <authorList>
            <person name="Kallberg Y."/>
            <person name="Tangrot J."/>
            <person name="Rosling A."/>
        </authorList>
    </citation>
    <scope>NUCLEOTIDE SEQUENCE [LARGE SCALE GENOMIC DNA]</scope>
    <source>
        <strain evidence="1 2">120-4 pot B 10/14</strain>
    </source>
</reference>
<proteinExistence type="predicted"/>
<protein>
    <submittedName>
        <fullName evidence="1">4278_t:CDS:1</fullName>
    </submittedName>
</protein>
<dbReference type="Proteomes" id="UP000789901">
    <property type="component" value="Unassembled WGS sequence"/>
</dbReference>
<dbReference type="EMBL" id="CAJVQB010010433">
    <property type="protein sequence ID" value="CAG8739804.1"/>
    <property type="molecule type" value="Genomic_DNA"/>
</dbReference>
<evidence type="ECO:0000313" key="1">
    <source>
        <dbReference type="EMBL" id="CAG8739804.1"/>
    </source>
</evidence>
<organism evidence="1 2">
    <name type="scientific">Gigaspora margarita</name>
    <dbReference type="NCBI Taxonomy" id="4874"/>
    <lineage>
        <taxon>Eukaryota</taxon>
        <taxon>Fungi</taxon>
        <taxon>Fungi incertae sedis</taxon>
        <taxon>Mucoromycota</taxon>
        <taxon>Glomeromycotina</taxon>
        <taxon>Glomeromycetes</taxon>
        <taxon>Diversisporales</taxon>
        <taxon>Gigasporaceae</taxon>
        <taxon>Gigaspora</taxon>
    </lineage>
</organism>
<evidence type="ECO:0000313" key="2">
    <source>
        <dbReference type="Proteomes" id="UP000789901"/>
    </source>
</evidence>
<sequence length="75" mass="8957">MHYPDYSKKIALYIWYTDMKKKVSVQEVLSDMGWKSTDDNKHHKIYIKLDDLISQTKTLLMEEKDIVTKPCCYNP</sequence>
<accession>A0ABN7V9G9</accession>
<keyword evidence="2" id="KW-1185">Reference proteome</keyword>
<comment type="caution">
    <text evidence="1">The sequence shown here is derived from an EMBL/GenBank/DDBJ whole genome shotgun (WGS) entry which is preliminary data.</text>
</comment>
<name>A0ABN7V9G9_GIGMA</name>
<gene>
    <name evidence="1" type="ORF">GMARGA_LOCUS15260</name>
</gene>